<dbReference type="Pfam" id="PF12802">
    <property type="entry name" value="MarR_2"/>
    <property type="match status" value="1"/>
</dbReference>
<evidence type="ECO:0000256" key="3">
    <source>
        <dbReference type="ARBA" id="ARBA00023163"/>
    </source>
</evidence>
<keyword evidence="6" id="KW-1185">Reference proteome</keyword>
<organism evidence="5 6">
    <name type="scientific">Salibacterium salarium</name>
    <dbReference type="NCBI Taxonomy" id="284579"/>
    <lineage>
        <taxon>Bacteria</taxon>
        <taxon>Bacillati</taxon>
        <taxon>Bacillota</taxon>
        <taxon>Bacilli</taxon>
        <taxon>Bacillales</taxon>
        <taxon>Bacillaceae</taxon>
    </lineage>
</organism>
<dbReference type="SMART" id="SM00347">
    <property type="entry name" value="HTH_MARR"/>
    <property type="match status" value="1"/>
</dbReference>
<feature type="domain" description="HTH marR-type" evidence="4">
    <location>
        <begin position="14"/>
        <end position="147"/>
    </location>
</feature>
<dbReference type="InterPro" id="IPR000835">
    <property type="entry name" value="HTH_MarR-typ"/>
</dbReference>
<keyword evidence="3" id="KW-0804">Transcription</keyword>
<protein>
    <submittedName>
        <fullName evidence="5">MarR family transcriptional regulator</fullName>
    </submittedName>
</protein>
<comment type="caution">
    <text evidence="5">The sequence shown here is derived from an EMBL/GenBank/DDBJ whole genome shotgun (WGS) entry which is preliminary data.</text>
</comment>
<dbReference type="InterPro" id="IPR036390">
    <property type="entry name" value="WH_DNA-bd_sf"/>
</dbReference>
<gene>
    <name evidence="5" type="ORF">D7Z54_03535</name>
</gene>
<dbReference type="RefSeq" id="WP_125554474.1">
    <property type="nucleotide sequence ID" value="NZ_RBVX01000002.1"/>
</dbReference>
<dbReference type="PANTHER" id="PTHR42756">
    <property type="entry name" value="TRANSCRIPTIONAL REGULATOR, MARR"/>
    <property type="match status" value="1"/>
</dbReference>
<reference evidence="5 6" key="1">
    <citation type="submission" date="2018-10" db="EMBL/GenBank/DDBJ databases">
        <title>Draft genome sequence of Bacillus salarius IM0101, isolated from a hypersaline soil in Inner Mongolia, China.</title>
        <authorList>
            <person name="Yamprayoonswat W."/>
            <person name="Boonvisut S."/>
            <person name="Jumpathong W."/>
            <person name="Sittihan S."/>
            <person name="Ruangsuj P."/>
            <person name="Wanthongcharoen S."/>
            <person name="Thongpramul N."/>
            <person name="Pimmason S."/>
            <person name="Yu B."/>
            <person name="Yasawong M."/>
        </authorList>
    </citation>
    <scope>NUCLEOTIDE SEQUENCE [LARGE SCALE GENOMIC DNA]</scope>
    <source>
        <strain evidence="5 6">IM0101</strain>
    </source>
</reference>
<dbReference type="InterPro" id="IPR036388">
    <property type="entry name" value="WH-like_DNA-bd_sf"/>
</dbReference>
<sequence length="156" mass="18455">MFHNDKSSPSSKQEERLSLLLWFRLSRFYNQSLRRSNFHLKQWGLTVAQFDVLVQIGTHQPLTQKELAAKLFVTKGNMTQVLGRMEELGWIKREQEWKSKVLSLTNLGKEMYEDVVPHQEQFQASQFQGLTKQEQKQLLDLLRKLQHQNNNAEELE</sequence>
<evidence type="ECO:0000313" key="5">
    <source>
        <dbReference type="EMBL" id="RSL34915.1"/>
    </source>
</evidence>
<dbReference type="AlphaFoldDB" id="A0A3R9WWB6"/>
<dbReference type="Proteomes" id="UP000275076">
    <property type="component" value="Unassembled WGS sequence"/>
</dbReference>
<dbReference type="PANTHER" id="PTHR42756:SF1">
    <property type="entry name" value="TRANSCRIPTIONAL REPRESSOR OF EMRAB OPERON"/>
    <property type="match status" value="1"/>
</dbReference>
<dbReference type="SUPFAM" id="SSF46785">
    <property type="entry name" value="Winged helix' DNA-binding domain"/>
    <property type="match status" value="1"/>
</dbReference>
<dbReference type="OrthoDB" id="158803at2"/>
<proteinExistence type="predicted"/>
<evidence type="ECO:0000259" key="4">
    <source>
        <dbReference type="PROSITE" id="PS50995"/>
    </source>
</evidence>
<accession>A0A3R9WWB6</accession>
<dbReference type="GO" id="GO:0003677">
    <property type="term" value="F:DNA binding"/>
    <property type="evidence" value="ECO:0007669"/>
    <property type="project" value="UniProtKB-KW"/>
</dbReference>
<evidence type="ECO:0000256" key="1">
    <source>
        <dbReference type="ARBA" id="ARBA00023015"/>
    </source>
</evidence>
<dbReference type="PROSITE" id="PS50995">
    <property type="entry name" value="HTH_MARR_2"/>
    <property type="match status" value="1"/>
</dbReference>
<keyword evidence="1" id="KW-0805">Transcription regulation</keyword>
<dbReference type="PRINTS" id="PR00598">
    <property type="entry name" value="HTHMARR"/>
</dbReference>
<keyword evidence="2" id="KW-0238">DNA-binding</keyword>
<dbReference type="Gene3D" id="1.10.10.10">
    <property type="entry name" value="Winged helix-like DNA-binding domain superfamily/Winged helix DNA-binding domain"/>
    <property type="match status" value="1"/>
</dbReference>
<dbReference type="GO" id="GO:0003700">
    <property type="term" value="F:DNA-binding transcription factor activity"/>
    <property type="evidence" value="ECO:0007669"/>
    <property type="project" value="InterPro"/>
</dbReference>
<evidence type="ECO:0000313" key="6">
    <source>
        <dbReference type="Proteomes" id="UP000275076"/>
    </source>
</evidence>
<dbReference type="EMBL" id="RBVX01000002">
    <property type="protein sequence ID" value="RSL34915.1"/>
    <property type="molecule type" value="Genomic_DNA"/>
</dbReference>
<name>A0A3R9WWB6_9BACI</name>
<evidence type="ECO:0000256" key="2">
    <source>
        <dbReference type="ARBA" id="ARBA00023125"/>
    </source>
</evidence>